<dbReference type="RefSeq" id="WP_119948829.1">
    <property type="nucleotide sequence ID" value="NZ_QZEZ01000001.1"/>
</dbReference>
<accession>A0A3A3Z4K9</accession>
<gene>
    <name evidence="2" type="ORF">D5H78_02750</name>
</gene>
<evidence type="ECO:0000313" key="2">
    <source>
        <dbReference type="EMBL" id="RJK97903.1"/>
    </source>
</evidence>
<name>A0A3A3Z4K9_9ACTN</name>
<dbReference type="OrthoDB" id="5506986at2"/>
<organism evidence="2 3">
    <name type="scientific">Vallicoccus soli</name>
    <dbReference type="NCBI Taxonomy" id="2339232"/>
    <lineage>
        <taxon>Bacteria</taxon>
        <taxon>Bacillati</taxon>
        <taxon>Actinomycetota</taxon>
        <taxon>Actinomycetes</taxon>
        <taxon>Motilibacterales</taxon>
        <taxon>Vallicoccaceae</taxon>
        <taxon>Vallicoccus</taxon>
    </lineage>
</organism>
<comment type="caution">
    <text evidence="2">The sequence shown here is derived from an EMBL/GenBank/DDBJ whole genome shotgun (WGS) entry which is preliminary data.</text>
</comment>
<protein>
    <submittedName>
        <fullName evidence="2">LamG domain-containing protein</fullName>
    </submittedName>
</protein>
<dbReference type="AlphaFoldDB" id="A0A3A3Z4K9"/>
<dbReference type="InterPro" id="IPR013320">
    <property type="entry name" value="ConA-like_dom_sf"/>
</dbReference>
<dbReference type="SUPFAM" id="SSF49899">
    <property type="entry name" value="Concanavalin A-like lectins/glucanases"/>
    <property type="match status" value="1"/>
</dbReference>
<evidence type="ECO:0000313" key="3">
    <source>
        <dbReference type="Proteomes" id="UP000265614"/>
    </source>
</evidence>
<dbReference type="Proteomes" id="UP000265614">
    <property type="component" value="Unassembled WGS sequence"/>
</dbReference>
<dbReference type="Gene3D" id="2.60.120.200">
    <property type="match status" value="1"/>
</dbReference>
<dbReference type="Pfam" id="PF13385">
    <property type="entry name" value="Laminin_G_3"/>
    <property type="match status" value="1"/>
</dbReference>
<keyword evidence="1" id="KW-0732">Signal</keyword>
<keyword evidence="3" id="KW-1185">Reference proteome</keyword>
<feature type="signal peptide" evidence="1">
    <location>
        <begin position="1"/>
        <end position="32"/>
    </location>
</feature>
<evidence type="ECO:0000256" key="1">
    <source>
        <dbReference type="SAM" id="SignalP"/>
    </source>
</evidence>
<feature type="chain" id="PRO_5039493992" evidence="1">
    <location>
        <begin position="33"/>
        <end position="261"/>
    </location>
</feature>
<dbReference type="PROSITE" id="PS51318">
    <property type="entry name" value="TAT"/>
    <property type="match status" value="1"/>
</dbReference>
<dbReference type="InterPro" id="IPR006311">
    <property type="entry name" value="TAT_signal"/>
</dbReference>
<sequence>MTHARTPASPSRRGRRALAAAALAAGLATPLAAVPAAPAAAVPAGATWALDFDQSLLGGLLPSDRVTDVTGRGNDGRVRLARGGALRSVVGALTGSRALQFPAACSGAACPAAVVKVPDAAVLVPRTRPFAYGARLRLPAAAVTHGANVVQKGLWGDRGQWKLQVDDGRPGCVVAGQHDGDLRRAVVAAPRSIADGRWHELECRRTATAVELVVDGAVAARQAAPAVDVRPGAAVAVGGKGVSSSGDQFHGALDEVWLRVG</sequence>
<proteinExistence type="predicted"/>
<dbReference type="EMBL" id="QZEZ01000001">
    <property type="protein sequence ID" value="RJK97903.1"/>
    <property type="molecule type" value="Genomic_DNA"/>
</dbReference>
<reference evidence="2 3" key="1">
    <citation type="submission" date="2018-09" db="EMBL/GenBank/DDBJ databases">
        <title>YIM 75000 draft genome.</title>
        <authorList>
            <person name="Tang S."/>
            <person name="Feng Y."/>
        </authorList>
    </citation>
    <scope>NUCLEOTIDE SEQUENCE [LARGE SCALE GENOMIC DNA]</scope>
    <source>
        <strain evidence="2 3">YIM 75000</strain>
    </source>
</reference>